<dbReference type="SMART" id="SM01372">
    <property type="entry name" value="E2F_TDP"/>
    <property type="match status" value="1"/>
</dbReference>
<keyword evidence="2 5" id="KW-0805">Transcription regulation</keyword>
<comment type="similarity">
    <text evidence="1 5">Belongs to the E2F/DP family.</text>
</comment>
<dbReference type="AlphaFoldDB" id="A0A9C7Q6L4"/>
<evidence type="ECO:0000256" key="1">
    <source>
        <dbReference type="ARBA" id="ARBA00010940"/>
    </source>
</evidence>
<evidence type="ECO:0000256" key="4">
    <source>
        <dbReference type="ARBA" id="ARBA00023163"/>
    </source>
</evidence>
<keyword evidence="4 5" id="KW-0804">Transcription</keyword>
<name>A0A9C7Q6L4_9RHOD</name>
<dbReference type="SUPFAM" id="SSF46785">
    <property type="entry name" value="Winged helix' DNA-binding domain"/>
    <property type="match status" value="1"/>
</dbReference>
<keyword evidence="3 5" id="KW-0238">DNA-binding</keyword>
<dbReference type="GO" id="GO:0000981">
    <property type="term" value="F:DNA-binding transcription factor activity, RNA polymerase II-specific"/>
    <property type="evidence" value="ECO:0007669"/>
    <property type="project" value="TreeGrafter"/>
</dbReference>
<feature type="compositionally biased region" description="Basic and acidic residues" evidence="6">
    <location>
        <begin position="45"/>
        <end position="56"/>
    </location>
</feature>
<gene>
    <name evidence="8" type="ORF">GpartN1_g7433.t1</name>
</gene>
<evidence type="ECO:0000256" key="6">
    <source>
        <dbReference type="SAM" id="MobiDB-lite"/>
    </source>
</evidence>
<dbReference type="InterPro" id="IPR015633">
    <property type="entry name" value="E2F"/>
</dbReference>
<evidence type="ECO:0000313" key="8">
    <source>
        <dbReference type="EMBL" id="GJQ15642.1"/>
    </source>
</evidence>
<dbReference type="PANTHER" id="PTHR12081:SF18">
    <property type="entry name" value="TRANSCRIPTION FACTOR E2F2-RELATED"/>
    <property type="match status" value="1"/>
</dbReference>
<protein>
    <recommendedName>
        <fullName evidence="7">E2F/DP family winged-helix DNA-binding domain-containing protein</fullName>
    </recommendedName>
</protein>
<dbReference type="Proteomes" id="UP001061958">
    <property type="component" value="Unassembled WGS sequence"/>
</dbReference>
<keyword evidence="9" id="KW-1185">Reference proteome</keyword>
<dbReference type="Gene3D" id="1.10.10.10">
    <property type="entry name" value="Winged helix-like DNA-binding domain superfamily/Winged helix DNA-binding domain"/>
    <property type="match status" value="1"/>
</dbReference>
<comment type="subcellular location">
    <subcellularLocation>
        <location evidence="5">Nucleus</location>
    </subcellularLocation>
</comment>
<reference evidence="8" key="1">
    <citation type="journal article" date="2022" name="Proc. Natl. Acad. Sci. U.S.A.">
        <title>Life cycle and functional genomics of the unicellular red alga Galdieria for elucidating algal and plant evolution and industrial use.</title>
        <authorList>
            <person name="Hirooka S."/>
            <person name="Itabashi T."/>
            <person name="Ichinose T.M."/>
            <person name="Onuma R."/>
            <person name="Fujiwara T."/>
            <person name="Yamashita S."/>
            <person name="Jong L.W."/>
            <person name="Tomita R."/>
            <person name="Iwane A.H."/>
            <person name="Miyagishima S.Y."/>
        </authorList>
    </citation>
    <scope>NUCLEOTIDE SEQUENCE</scope>
    <source>
        <strain evidence="8">NBRC 102759</strain>
    </source>
</reference>
<dbReference type="OrthoDB" id="1743261at2759"/>
<dbReference type="Pfam" id="PF02319">
    <property type="entry name" value="WHD_E2F_TDP"/>
    <property type="match status" value="1"/>
</dbReference>
<keyword evidence="5" id="KW-0539">Nucleus</keyword>
<feature type="domain" description="E2F/DP family winged-helix DNA-binding" evidence="7">
    <location>
        <begin position="106"/>
        <end position="169"/>
    </location>
</feature>
<evidence type="ECO:0000256" key="5">
    <source>
        <dbReference type="RuleBase" id="RU003796"/>
    </source>
</evidence>
<dbReference type="InterPro" id="IPR003316">
    <property type="entry name" value="E2F_WHTH_DNA-bd_dom"/>
</dbReference>
<dbReference type="PANTHER" id="PTHR12081">
    <property type="entry name" value="TRANSCRIPTION FACTOR E2F"/>
    <property type="match status" value="1"/>
</dbReference>
<dbReference type="InterPro" id="IPR036388">
    <property type="entry name" value="WH-like_DNA-bd_sf"/>
</dbReference>
<proteinExistence type="inferred from homology"/>
<evidence type="ECO:0000313" key="9">
    <source>
        <dbReference type="Proteomes" id="UP001061958"/>
    </source>
</evidence>
<organism evidence="8 9">
    <name type="scientific">Galdieria partita</name>
    <dbReference type="NCBI Taxonomy" id="83374"/>
    <lineage>
        <taxon>Eukaryota</taxon>
        <taxon>Rhodophyta</taxon>
        <taxon>Bangiophyceae</taxon>
        <taxon>Galdieriales</taxon>
        <taxon>Galdieriaceae</taxon>
        <taxon>Galdieria</taxon>
    </lineage>
</organism>
<accession>A0A9C7Q6L4</accession>
<reference evidence="8" key="2">
    <citation type="submission" date="2022-01" db="EMBL/GenBank/DDBJ databases">
        <authorList>
            <person name="Hirooka S."/>
            <person name="Miyagishima S.Y."/>
        </authorList>
    </citation>
    <scope>NUCLEOTIDE SEQUENCE</scope>
    <source>
        <strain evidence="8">NBRC 102759</strain>
    </source>
</reference>
<dbReference type="GO" id="GO:0000978">
    <property type="term" value="F:RNA polymerase II cis-regulatory region sequence-specific DNA binding"/>
    <property type="evidence" value="ECO:0007669"/>
    <property type="project" value="InterPro"/>
</dbReference>
<comment type="caution">
    <text evidence="8">The sequence shown here is derived from an EMBL/GenBank/DDBJ whole genome shotgun (WGS) entry which is preliminary data.</text>
</comment>
<evidence type="ECO:0000256" key="3">
    <source>
        <dbReference type="ARBA" id="ARBA00023125"/>
    </source>
</evidence>
<evidence type="ECO:0000256" key="2">
    <source>
        <dbReference type="ARBA" id="ARBA00023015"/>
    </source>
</evidence>
<evidence type="ECO:0000259" key="7">
    <source>
        <dbReference type="SMART" id="SM01372"/>
    </source>
</evidence>
<dbReference type="InterPro" id="IPR036390">
    <property type="entry name" value="WH_DNA-bd_sf"/>
</dbReference>
<feature type="region of interest" description="Disordered" evidence="6">
    <location>
        <begin position="42"/>
        <end position="62"/>
    </location>
</feature>
<dbReference type="GO" id="GO:0090575">
    <property type="term" value="C:RNA polymerase II transcription regulator complex"/>
    <property type="evidence" value="ECO:0007669"/>
    <property type="project" value="TreeGrafter"/>
</dbReference>
<sequence length="378" mass="43273">MDYVLGTCTPILKRKKEYSNDNTKLIPMVTTRRRGKLVKKTLFTENERADTHDHSRQRPPQRASAAMALTNWKNQMYLDDEAEESTLCSSSGNMARKRRNSGKQTKSKTSLYVLTLQFLDMLSREGLVNLNKASYLLGAKKRRLYDITCVLYAMGCVCKPMKNFVEYRHIDLQQSDNLDFSTIVSCSHHEGKSGVGEAPYMSNTVSLSEIDDALYEILHSHSSDYADGYITVVLPGMDMNDVIITRNENNVVEMEMKFLNDDPSNVIFWQETSIYYKSSVWHRVQISEIELGFRPIQEYLEGMFSEEHRTHPFTDLYFDDHLETPLVSIPMEDSAACLDNIELPQDLLVSLLGDEQRDSSCDDFDTFHCISTPVKSKA</sequence>
<dbReference type="EMBL" id="BQMJ01000072">
    <property type="protein sequence ID" value="GJQ15642.1"/>
    <property type="molecule type" value="Genomic_DNA"/>
</dbReference>